<evidence type="ECO:0000313" key="8">
    <source>
        <dbReference type="Proteomes" id="UP000193922"/>
    </source>
</evidence>
<dbReference type="PANTHER" id="PTHR14957:SF1">
    <property type="entry name" value="UBIQUITIN-LIKE-CONJUGATING ENZYME ATG10"/>
    <property type="match status" value="1"/>
</dbReference>
<name>A0A1Y1WPF1_9FUNG</name>
<accession>A0A1Y1WPF1</accession>
<keyword evidence="3" id="KW-0808">Transferase</keyword>
<dbReference type="OrthoDB" id="4089664at2759"/>
<comment type="caution">
    <text evidence="7">The sequence shown here is derived from an EMBL/GenBank/DDBJ whole genome shotgun (WGS) entry which is preliminary data.</text>
</comment>
<dbReference type="InterPro" id="IPR007135">
    <property type="entry name" value="Atg3/Atg10"/>
</dbReference>
<dbReference type="GO" id="GO:0005829">
    <property type="term" value="C:cytosol"/>
    <property type="evidence" value="ECO:0007669"/>
    <property type="project" value="TreeGrafter"/>
</dbReference>
<evidence type="ECO:0000256" key="2">
    <source>
        <dbReference type="ARBA" id="ARBA00021099"/>
    </source>
</evidence>
<dbReference type="GO" id="GO:0000045">
    <property type="term" value="P:autophagosome assembly"/>
    <property type="evidence" value="ECO:0007669"/>
    <property type="project" value="TreeGrafter"/>
</dbReference>
<dbReference type="GO" id="GO:0000422">
    <property type="term" value="P:autophagy of mitochondrion"/>
    <property type="evidence" value="ECO:0007669"/>
    <property type="project" value="TreeGrafter"/>
</dbReference>
<protein>
    <recommendedName>
        <fullName evidence="2">Ubiquitin-like-conjugating enzyme ATG10</fullName>
    </recommendedName>
    <alternativeName>
        <fullName evidence="6">Autophagy-related protein 10</fullName>
    </alternativeName>
</protein>
<evidence type="ECO:0000256" key="4">
    <source>
        <dbReference type="ARBA" id="ARBA00022786"/>
    </source>
</evidence>
<evidence type="ECO:0000256" key="1">
    <source>
        <dbReference type="ARBA" id="ARBA00005696"/>
    </source>
</evidence>
<dbReference type="GeneID" id="63807492"/>
<keyword evidence="5" id="KW-0072">Autophagy</keyword>
<dbReference type="RefSeq" id="XP_040748205.1">
    <property type="nucleotide sequence ID" value="XM_040890844.1"/>
</dbReference>
<dbReference type="GO" id="GO:0032446">
    <property type="term" value="P:protein modification by small protein conjugation"/>
    <property type="evidence" value="ECO:0007669"/>
    <property type="project" value="TreeGrafter"/>
</dbReference>
<reference evidence="7 8" key="1">
    <citation type="submission" date="2016-07" db="EMBL/GenBank/DDBJ databases">
        <title>Pervasive Adenine N6-methylation of Active Genes in Fungi.</title>
        <authorList>
            <consortium name="DOE Joint Genome Institute"/>
            <person name="Mondo S.J."/>
            <person name="Dannebaum R.O."/>
            <person name="Kuo R.C."/>
            <person name="Labutti K."/>
            <person name="Haridas S."/>
            <person name="Kuo A."/>
            <person name="Salamov A."/>
            <person name="Ahrendt S.R."/>
            <person name="Lipzen A."/>
            <person name="Sullivan W."/>
            <person name="Andreopoulos W.B."/>
            <person name="Clum A."/>
            <person name="Lindquist E."/>
            <person name="Daum C."/>
            <person name="Ramamoorthy G.K."/>
            <person name="Gryganskyi A."/>
            <person name="Culley D."/>
            <person name="Magnuson J.K."/>
            <person name="James T.Y."/>
            <person name="O'Malley M.A."/>
            <person name="Stajich J.E."/>
            <person name="Spatafora J.W."/>
            <person name="Visel A."/>
            <person name="Grigoriev I.V."/>
        </authorList>
    </citation>
    <scope>NUCLEOTIDE SEQUENCE [LARGE SCALE GENOMIC DNA]</scope>
    <source>
        <strain evidence="7 8">ATCC 12442</strain>
    </source>
</reference>
<evidence type="ECO:0000313" key="7">
    <source>
        <dbReference type="EMBL" id="ORX74994.1"/>
    </source>
</evidence>
<evidence type="ECO:0000256" key="5">
    <source>
        <dbReference type="ARBA" id="ARBA00023006"/>
    </source>
</evidence>
<dbReference type="AlphaFoldDB" id="A0A1Y1WPF1"/>
<dbReference type="PANTHER" id="PTHR14957">
    <property type="entry name" value="UBIQUITIN-LIKE-CONJUGATING ENZYME ATG10"/>
    <property type="match status" value="1"/>
</dbReference>
<proteinExistence type="inferred from homology"/>
<evidence type="ECO:0000256" key="3">
    <source>
        <dbReference type="ARBA" id="ARBA00022679"/>
    </source>
</evidence>
<gene>
    <name evidence="7" type="ORF">DL89DRAFT_301368</name>
</gene>
<comment type="similarity">
    <text evidence="1">Belongs to the ATG10 family.</text>
</comment>
<keyword evidence="4" id="KW-0833">Ubl conjugation pathway</keyword>
<evidence type="ECO:0000256" key="6">
    <source>
        <dbReference type="ARBA" id="ARBA00029833"/>
    </source>
</evidence>
<dbReference type="Proteomes" id="UP000193922">
    <property type="component" value="Unassembled WGS sequence"/>
</dbReference>
<sequence length="261" mass="28475">MFDHSPDLLIHGPFPIHALALGHCSCDAAEVRPAARTVKPQRITSLPALTPPSNRAVLTMDSALSNYPYLTYDEFTASIAAFCRQYPDWTIVQSQGQQYLYHEQTTASTALLTQHPGESSDIEDDDPAWDASMNEPPNTACRTEYHAVFSRTWQVPVLYLRVFNGGEHVMDVEKVKRLLVRDAGLRASMDAVGFGGALGIQDHPLLNVPFLYLHPCHTATLLRSVAAAEHGIVVGTSAYMAAWLSLTGQAAGVVLHTPPAE</sequence>
<dbReference type="EMBL" id="MCFD01000001">
    <property type="protein sequence ID" value="ORX74994.1"/>
    <property type="molecule type" value="Genomic_DNA"/>
</dbReference>
<dbReference type="GO" id="GO:0061651">
    <property type="term" value="F:Atg12 conjugating enzyme activity"/>
    <property type="evidence" value="ECO:0007669"/>
    <property type="project" value="TreeGrafter"/>
</dbReference>
<dbReference type="Pfam" id="PF03987">
    <property type="entry name" value="Autophagy_act_C"/>
    <property type="match status" value="1"/>
</dbReference>
<keyword evidence="8" id="KW-1185">Reference proteome</keyword>
<dbReference type="STRING" id="61395.A0A1Y1WPF1"/>
<dbReference type="Gene3D" id="3.30.1460.50">
    <property type="match status" value="1"/>
</dbReference>
<organism evidence="7 8">
    <name type="scientific">Linderina pennispora</name>
    <dbReference type="NCBI Taxonomy" id="61395"/>
    <lineage>
        <taxon>Eukaryota</taxon>
        <taxon>Fungi</taxon>
        <taxon>Fungi incertae sedis</taxon>
        <taxon>Zoopagomycota</taxon>
        <taxon>Kickxellomycotina</taxon>
        <taxon>Kickxellomycetes</taxon>
        <taxon>Kickxellales</taxon>
        <taxon>Kickxellaceae</taxon>
        <taxon>Linderina</taxon>
    </lineage>
</organism>